<reference evidence="1 3" key="2">
    <citation type="journal article" date="2018" name="Plant J.">
        <title>The Physcomitrella patens chromosome-scale assembly reveals moss genome structure and evolution.</title>
        <authorList>
            <person name="Lang D."/>
            <person name="Ullrich K.K."/>
            <person name="Murat F."/>
            <person name="Fuchs J."/>
            <person name="Jenkins J."/>
            <person name="Haas F.B."/>
            <person name="Piednoel M."/>
            <person name="Gundlach H."/>
            <person name="Van Bel M."/>
            <person name="Meyberg R."/>
            <person name="Vives C."/>
            <person name="Morata J."/>
            <person name="Symeonidi A."/>
            <person name="Hiss M."/>
            <person name="Muchero W."/>
            <person name="Kamisugi Y."/>
            <person name="Saleh O."/>
            <person name="Blanc G."/>
            <person name="Decker E.L."/>
            <person name="van Gessel N."/>
            <person name="Grimwood J."/>
            <person name="Hayes R.D."/>
            <person name="Graham S.W."/>
            <person name="Gunter L.E."/>
            <person name="McDaniel S.F."/>
            <person name="Hoernstein S.N.W."/>
            <person name="Larsson A."/>
            <person name="Li F.W."/>
            <person name="Perroud P.F."/>
            <person name="Phillips J."/>
            <person name="Ranjan P."/>
            <person name="Rokshar D.S."/>
            <person name="Rothfels C.J."/>
            <person name="Schneider L."/>
            <person name="Shu S."/>
            <person name="Stevenson D.W."/>
            <person name="Thummler F."/>
            <person name="Tillich M."/>
            <person name="Villarreal Aguilar J.C."/>
            <person name="Widiez T."/>
            <person name="Wong G.K."/>
            <person name="Wymore A."/>
            <person name="Zhang Y."/>
            <person name="Zimmer A.D."/>
            <person name="Quatrano R.S."/>
            <person name="Mayer K.F.X."/>
            <person name="Goodstein D."/>
            <person name="Casacuberta J.M."/>
            <person name="Vandepoele K."/>
            <person name="Reski R."/>
            <person name="Cuming A.C."/>
            <person name="Tuskan G.A."/>
            <person name="Maumus F."/>
            <person name="Salse J."/>
            <person name="Schmutz J."/>
            <person name="Rensing S.A."/>
        </authorList>
    </citation>
    <scope>NUCLEOTIDE SEQUENCE [LARGE SCALE GENOMIC DNA]</scope>
    <source>
        <strain evidence="2 3">cv. Gransden 2004</strain>
    </source>
</reference>
<dbReference type="EnsemblPlants" id="Pp3c23_1580V3.1">
    <property type="protein sequence ID" value="PAC:32951193.CDS.1"/>
    <property type="gene ID" value="Pp3c23_1580"/>
</dbReference>
<dbReference type="EMBL" id="ABEU02000023">
    <property type="protein sequence ID" value="PNR28845.1"/>
    <property type="molecule type" value="Genomic_DNA"/>
</dbReference>
<dbReference type="Proteomes" id="UP000006727">
    <property type="component" value="Chromosome 23"/>
</dbReference>
<sequence length="60" mass="7078">MKEIGSYTKGGKRENNFFFQTFIIEGQCIQKFEDNMKIKVLEINDNAVRSYGYSILNKFM</sequence>
<protein>
    <submittedName>
        <fullName evidence="1 2">Uncharacterized protein</fullName>
    </submittedName>
</protein>
<evidence type="ECO:0000313" key="3">
    <source>
        <dbReference type="Proteomes" id="UP000006727"/>
    </source>
</evidence>
<reference evidence="1 3" key="1">
    <citation type="journal article" date="2008" name="Science">
        <title>The Physcomitrella genome reveals evolutionary insights into the conquest of land by plants.</title>
        <authorList>
            <person name="Rensing S."/>
            <person name="Lang D."/>
            <person name="Zimmer A."/>
            <person name="Terry A."/>
            <person name="Salamov A."/>
            <person name="Shapiro H."/>
            <person name="Nishiyama T."/>
            <person name="Perroud P.-F."/>
            <person name="Lindquist E."/>
            <person name="Kamisugi Y."/>
            <person name="Tanahashi T."/>
            <person name="Sakakibara K."/>
            <person name="Fujita T."/>
            <person name="Oishi K."/>
            <person name="Shin-I T."/>
            <person name="Kuroki Y."/>
            <person name="Toyoda A."/>
            <person name="Suzuki Y."/>
            <person name="Hashimoto A."/>
            <person name="Yamaguchi K."/>
            <person name="Sugano A."/>
            <person name="Kohara Y."/>
            <person name="Fujiyama A."/>
            <person name="Anterola A."/>
            <person name="Aoki S."/>
            <person name="Ashton N."/>
            <person name="Barbazuk W.B."/>
            <person name="Barker E."/>
            <person name="Bennetzen J."/>
            <person name="Bezanilla M."/>
            <person name="Blankenship R."/>
            <person name="Cho S.H."/>
            <person name="Dutcher S."/>
            <person name="Estelle M."/>
            <person name="Fawcett J.A."/>
            <person name="Gundlach H."/>
            <person name="Hanada K."/>
            <person name="Heyl A."/>
            <person name="Hicks K.A."/>
            <person name="Hugh J."/>
            <person name="Lohr M."/>
            <person name="Mayer K."/>
            <person name="Melkozernov A."/>
            <person name="Murata T."/>
            <person name="Nelson D."/>
            <person name="Pils B."/>
            <person name="Prigge M."/>
            <person name="Reiss B."/>
            <person name="Renner T."/>
            <person name="Rombauts S."/>
            <person name="Rushton P."/>
            <person name="Sanderfoot A."/>
            <person name="Schween G."/>
            <person name="Shiu S.-H."/>
            <person name="Stueber K."/>
            <person name="Theodoulou F.L."/>
            <person name="Tu H."/>
            <person name="Van de Peer Y."/>
            <person name="Verrier P.J."/>
            <person name="Waters E."/>
            <person name="Wood A."/>
            <person name="Yang L."/>
            <person name="Cove D."/>
            <person name="Cuming A."/>
            <person name="Hasebe M."/>
            <person name="Lucas S."/>
            <person name="Mishler D.B."/>
            <person name="Reski R."/>
            <person name="Grigoriev I."/>
            <person name="Quatrano R.S."/>
            <person name="Boore J.L."/>
        </authorList>
    </citation>
    <scope>NUCLEOTIDE SEQUENCE [LARGE SCALE GENOMIC DNA]</scope>
    <source>
        <strain evidence="2 3">cv. Gransden 2004</strain>
    </source>
</reference>
<dbReference type="AlphaFoldDB" id="A0A2K1IHU3"/>
<accession>A0A2K1IHU3</accession>
<organism evidence="1">
    <name type="scientific">Physcomitrium patens</name>
    <name type="common">Spreading-leaved earth moss</name>
    <name type="synonym">Physcomitrella patens</name>
    <dbReference type="NCBI Taxonomy" id="3218"/>
    <lineage>
        <taxon>Eukaryota</taxon>
        <taxon>Viridiplantae</taxon>
        <taxon>Streptophyta</taxon>
        <taxon>Embryophyta</taxon>
        <taxon>Bryophyta</taxon>
        <taxon>Bryophytina</taxon>
        <taxon>Bryopsida</taxon>
        <taxon>Funariidae</taxon>
        <taxon>Funariales</taxon>
        <taxon>Funariaceae</taxon>
        <taxon>Physcomitrium</taxon>
    </lineage>
</organism>
<keyword evidence="3" id="KW-1185">Reference proteome</keyword>
<gene>
    <name evidence="1" type="ORF">PHYPA_027537</name>
</gene>
<reference evidence="2" key="3">
    <citation type="submission" date="2020-12" db="UniProtKB">
        <authorList>
            <consortium name="EnsemblPlants"/>
        </authorList>
    </citation>
    <scope>IDENTIFICATION</scope>
</reference>
<dbReference type="InParanoid" id="A0A2K1IHU3"/>
<evidence type="ECO:0000313" key="2">
    <source>
        <dbReference type="EnsemblPlants" id="PAC:32951193.CDS.1"/>
    </source>
</evidence>
<dbReference type="Gramene" id="Pp3c23_1580V3.1">
    <property type="protein sequence ID" value="PAC:32951193.CDS.1"/>
    <property type="gene ID" value="Pp3c23_1580"/>
</dbReference>
<name>A0A2K1IHU3_PHYPA</name>
<evidence type="ECO:0000313" key="1">
    <source>
        <dbReference type="EMBL" id="PNR28845.1"/>
    </source>
</evidence>
<proteinExistence type="predicted"/>